<dbReference type="EMBL" id="KB443826">
    <property type="protein sequence ID" value="EMD49480.1"/>
    <property type="molecule type" value="Genomic_DNA"/>
</dbReference>
<dbReference type="AlphaFoldDB" id="M2RY33"/>
<sequence length="91" mass="10835">MEAVLFEQLEEWTNRKVGYKLFDSDKDDWDRNISIFKQRIMNKENIIIIIEYSKGNKFGGYANEKIDKYGFINDSKSFVFSLEPKGRNEKI</sequence>
<reference evidence="2 3" key="1">
    <citation type="submission" date="2013-02" db="EMBL/GenBank/DDBJ databases">
        <authorList>
            <person name="Hannick L."/>
            <person name="Zafar N."/>
            <person name="Lorenzi H."/>
            <person name="Ali I.A."/>
            <person name="Petri W.P."/>
            <person name="Caler E."/>
        </authorList>
    </citation>
    <scope>NUCLEOTIDE SEQUENCE [LARGE SCALE GENOMIC DNA]</scope>
    <source>
        <strain evidence="2 3">KU27</strain>
    </source>
</reference>
<gene>
    <name evidence="2" type="ORF">EHI5A_064910</name>
</gene>
<evidence type="ECO:0000259" key="1">
    <source>
        <dbReference type="Pfam" id="PF07534"/>
    </source>
</evidence>
<proteinExistence type="predicted"/>
<dbReference type="Pfam" id="PF07534">
    <property type="entry name" value="TLD"/>
    <property type="match status" value="1"/>
</dbReference>
<dbReference type="VEuPathDB" id="AmoebaDB:EHI5A_064910"/>
<evidence type="ECO:0000313" key="3">
    <source>
        <dbReference type="Proteomes" id="UP000011755"/>
    </source>
</evidence>
<evidence type="ECO:0000313" key="2">
    <source>
        <dbReference type="EMBL" id="EMD49480.1"/>
    </source>
</evidence>
<name>M2RY33_ENTHI</name>
<dbReference type="InterPro" id="IPR006571">
    <property type="entry name" value="TLDc_dom"/>
</dbReference>
<protein>
    <recommendedName>
        <fullName evidence="1">TLDc domain-containing protein</fullName>
    </recommendedName>
</protein>
<dbReference type="Proteomes" id="UP000011755">
    <property type="component" value="Unassembled WGS sequence"/>
</dbReference>
<dbReference type="OrthoDB" id="32126at2759"/>
<feature type="domain" description="TLDc" evidence="1">
    <location>
        <begin position="19"/>
        <end position="85"/>
    </location>
</feature>
<accession>M2RY33</accession>
<organism evidence="2 3">
    <name type="scientific">Entamoeba histolytica KU27</name>
    <dbReference type="NCBI Taxonomy" id="885311"/>
    <lineage>
        <taxon>Eukaryota</taxon>
        <taxon>Amoebozoa</taxon>
        <taxon>Evosea</taxon>
        <taxon>Archamoebae</taxon>
        <taxon>Mastigamoebida</taxon>
        <taxon>Entamoebidae</taxon>
        <taxon>Entamoeba</taxon>
    </lineage>
</organism>